<feature type="region of interest" description="Disordered" evidence="1">
    <location>
        <begin position="1"/>
        <end position="34"/>
    </location>
</feature>
<dbReference type="AlphaFoldDB" id="A0A7Z0D4M7"/>
<proteinExistence type="predicted"/>
<keyword evidence="3" id="KW-1185">Reference proteome</keyword>
<name>A0A7Z0D4M7_9MICO</name>
<accession>A0A7Z0D4M7</accession>
<reference evidence="2 3" key="1">
    <citation type="submission" date="2020-07" db="EMBL/GenBank/DDBJ databases">
        <title>Sequencing the genomes of 1000 actinobacteria strains.</title>
        <authorList>
            <person name="Klenk H.-P."/>
        </authorList>
    </citation>
    <scope>NUCLEOTIDE SEQUENCE [LARGE SCALE GENOMIC DNA]</scope>
    <source>
        <strain evidence="2 3">DSM 26341</strain>
    </source>
</reference>
<protein>
    <submittedName>
        <fullName evidence="2">Uncharacterized protein</fullName>
    </submittedName>
</protein>
<evidence type="ECO:0000256" key="1">
    <source>
        <dbReference type="SAM" id="MobiDB-lite"/>
    </source>
</evidence>
<evidence type="ECO:0000313" key="2">
    <source>
        <dbReference type="EMBL" id="NYI68786.1"/>
    </source>
</evidence>
<dbReference type="EMBL" id="JACBZP010000001">
    <property type="protein sequence ID" value="NYI68786.1"/>
    <property type="molecule type" value="Genomic_DNA"/>
</dbReference>
<gene>
    <name evidence="2" type="ORF">BJY26_003092</name>
</gene>
<organism evidence="2 3">
    <name type="scientific">Spelaeicoccus albus</name>
    <dbReference type="NCBI Taxonomy" id="1280376"/>
    <lineage>
        <taxon>Bacteria</taxon>
        <taxon>Bacillati</taxon>
        <taxon>Actinomycetota</taxon>
        <taxon>Actinomycetes</taxon>
        <taxon>Micrococcales</taxon>
        <taxon>Brevibacteriaceae</taxon>
        <taxon>Spelaeicoccus</taxon>
    </lineage>
</organism>
<evidence type="ECO:0000313" key="3">
    <source>
        <dbReference type="Proteomes" id="UP000539111"/>
    </source>
</evidence>
<sequence length="34" mass="3803">MHNPSPKSFLLSERPAHDSIPTDDDSPNWHLSSS</sequence>
<dbReference type="Proteomes" id="UP000539111">
    <property type="component" value="Unassembled WGS sequence"/>
</dbReference>
<comment type="caution">
    <text evidence="2">The sequence shown here is derived from an EMBL/GenBank/DDBJ whole genome shotgun (WGS) entry which is preliminary data.</text>
</comment>